<dbReference type="InterPro" id="IPR017451">
    <property type="entry name" value="F-box-assoc_interact_dom"/>
</dbReference>
<name>A0A2G5CJN5_AQUCA</name>
<feature type="domain" description="F-box" evidence="1">
    <location>
        <begin position="5"/>
        <end position="51"/>
    </location>
</feature>
<dbReference type="FunCoup" id="A0A2G5CJN5">
    <property type="interactions" value="4"/>
</dbReference>
<dbReference type="InterPro" id="IPR001810">
    <property type="entry name" value="F-box_dom"/>
</dbReference>
<dbReference type="AlphaFoldDB" id="A0A2G5CJN5"/>
<dbReference type="SUPFAM" id="SSF50965">
    <property type="entry name" value="Galactose oxidase, central domain"/>
    <property type="match status" value="1"/>
</dbReference>
<dbReference type="SMART" id="SM00256">
    <property type="entry name" value="FBOX"/>
    <property type="match status" value="1"/>
</dbReference>
<dbReference type="InterPro" id="IPR050796">
    <property type="entry name" value="SCF_F-box_component"/>
</dbReference>
<sequence length="299" mass="34992">MENHMMQNLIIPSDLMEEILSRLPVKSLLRFRCVSKSWFMLINSTFFVHKHVNNQKNNKNNLRLMLPSKNVIILDCERFDDDEIQIKYPLLHKPKVWGSCNGLLCVINDENTICIWNPATRKCNILPNTCLEDLPKNWYTVYGFGYSEIVRDYEVIEIISFDEKTQNQHVDVRIRPSEVAIYSLRSKLWRRIQDIPYKIRNKMGVLVNGALHWQATQSSAGSLYSCELVIAFDIAGEKFREVPQPCFQKENLQGVNVAMLEGKLCAVYDYGYKPNVELWVMNNYGARESWIKLYKIKEK</sequence>
<dbReference type="InterPro" id="IPR006527">
    <property type="entry name" value="F-box-assoc_dom_typ1"/>
</dbReference>
<dbReference type="InParanoid" id="A0A2G5CJN5"/>
<dbReference type="Pfam" id="PF07734">
    <property type="entry name" value="FBA_1"/>
    <property type="match status" value="1"/>
</dbReference>
<keyword evidence="3" id="KW-1185">Reference proteome</keyword>
<dbReference type="CDD" id="cd22157">
    <property type="entry name" value="F-box_AtFBW1-like"/>
    <property type="match status" value="1"/>
</dbReference>
<organism evidence="2 3">
    <name type="scientific">Aquilegia coerulea</name>
    <name type="common">Rocky mountain columbine</name>
    <dbReference type="NCBI Taxonomy" id="218851"/>
    <lineage>
        <taxon>Eukaryota</taxon>
        <taxon>Viridiplantae</taxon>
        <taxon>Streptophyta</taxon>
        <taxon>Embryophyta</taxon>
        <taxon>Tracheophyta</taxon>
        <taxon>Spermatophyta</taxon>
        <taxon>Magnoliopsida</taxon>
        <taxon>Ranunculales</taxon>
        <taxon>Ranunculaceae</taxon>
        <taxon>Thalictroideae</taxon>
        <taxon>Aquilegia</taxon>
    </lineage>
</organism>
<evidence type="ECO:0000313" key="3">
    <source>
        <dbReference type="Proteomes" id="UP000230069"/>
    </source>
</evidence>
<dbReference type="EMBL" id="KZ305066">
    <property type="protein sequence ID" value="PIA31525.1"/>
    <property type="molecule type" value="Genomic_DNA"/>
</dbReference>
<reference evidence="2 3" key="1">
    <citation type="submission" date="2017-09" db="EMBL/GenBank/DDBJ databases">
        <title>WGS assembly of Aquilegia coerulea Goldsmith.</title>
        <authorList>
            <person name="Hodges S."/>
            <person name="Kramer E."/>
            <person name="Nordborg M."/>
            <person name="Tomkins J."/>
            <person name="Borevitz J."/>
            <person name="Derieg N."/>
            <person name="Yan J."/>
            <person name="Mihaltcheva S."/>
            <person name="Hayes R.D."/>
            <person name="Rokhsar D."/>
        </authorList>
    </citation>
    <scope>NUCLEOTIDE SEQUENCE [LARGE SCALE GENOMIC DNA]</scope>
    <source>
        <strain evidence="3">cv. Goldsmith</strain>
    </source>
</reference>
<proteinExistence type="predicted"/>
<dbReference type="InterPro" id="IPR011043">
    <property type="entry name" value="Gal_Oxase/kelch_b-propeller"/>
</dbReference>
<dbReference type="PANTHER" id="PTHR31672">
    <property type="entry name" value="BNACNNG10540D PROTEIN"/>
    <property type="match status" value="1"/>
</dbReference>
<dbReference type="Pfam" id="PF00646">
    <property type="entry name" value="F-box"/>
    <property type="match status" value="1"/>
</dbReference>
<dbReference type="Proteomes" id="UP000230069">
    <property type="component" value="Unassembled WGS sequence"/>
</dbReference>
<dbReference type="NCBIfam" id="TIGR01640">
    <property type="entry name" value="F_box_assoc_1"/>
    <property type="match status" value="1"/>
</dbReference>
<dbReference type="InterPro" id="IPR036047">
    <property type="entry name" value="F-box-like_dom_sf"/>
</dbReference>
<dbReference type="SUPFAM" id="SSF81383">
    <property type="entry name" value="F-box domain"/>
    <property type="match status" value="1"/>
</dbReference>
<gene>
    <name evidence="2" type="ORF">AQUCO_04900081v1</name>
</gene>
<evidence type="ECO:0000259" key="1">
    <source>
        <dbReference type="PROSITE" id="PS50181"/>
    </source>
</evidence>
<evidence type="ECO:0000313" key="2">
    <source>
        <dbReference type="EMBL" id="PIA31525.1"/>
    </source>
</evidence>
<accession>A0A2G5CJN5</accession>
<dbReference type="STRING" id="218851.A0A2G5CJN5"/>
<dbReference type="PROSITE" id="PS50181">
    <property type="entry name" value="FBOX"/>
    <property type="match status" value="1"/>
</dbReference>
<dbReference type="Gene3D" id="1.20.1280.50">
    <property type="match status" value="1"/>
</dbReference>
<dbReference type="OrthoDB" id="591557at2759"/>
<dbReference type="PANTHER" id="PTHR31672:SF13">
    <property type="entry name" value="F-BOX PROTEIN CPR30-LIKE"/>
    <property type="match status" value="1"/>
</dbReference>
<protein>
    <recommendedName>
        <fullName evidence="1">F-box domain-containing protein</fullName>
    </recommendedName>
</protein>